<evidence type="ECO:0000256" key="2">
    <source>
        <dbReference type="ARBA" id="ARBA00022448"/>
    </source>
</evidence>
<evidence type="ECO:0000256" key="4">
    <source>
        <dbReference type="ARBA" id="ARBA00022692"/>
    </source>
</evidence>
<comment type="subunit">
    <text evidence="9">Homopentamer.</text>
</comment>
<keyword evidence="4 9" id="KW-0812">Transmembrane</keyword>
<dbReference type="GO" id="GO:0008381">
    <property type="term" value="F:mechanosensitive monoatomic ion channel activity"/>
    <property type="evidence" value="ECO:0007669"/>
    <property type="project" value="UniProtKB-UniRule"/>
</dbReference>
<feature type="transmembrane region" description="Helical" evidence="9">
    <location>
        <begin position="85"/>
        <end position="103"/>
    </location>
</feature>
<dbReference type="SUPFAM" id="SSF81330">
    <property type="entry name" value="Gated mechanosensitive channel"/>
    <property type="match status" value="1"/>
</dbReference>
<sequence>MNILHEFKEFAVRGNVIDMSVGVIIGTTFAKIVESFVEDVIMPPFSVLFGQVDFSNLYLNLSDRRFNSFAEAEAAGIPMLKYGMFLNHIVHFAIVAFILFLFVRQMNRIRRPDEDPLIDMKTKLCSYCFKSIAYKARRCPHCTSNLIQRSNRENAENLNISNPTHTLPLKTVIKKRSKS</sequence>
<evidence type="ECO:0000256" key="9">
    <source>
        <dbReference type="HAMAP-Rule" id="MF_00115"/>
    </source>
</evidence>
<keyword evidence="6 9" id="KW-0406">Ion transport</keyword>
<dbReference type="PANTHER" id="PTHR30266:SF2">
    <property type="entry name" value="LARGE-CONDUCTANCE MECHANOSENSITIVE CHANNEL"/>
    <property type="match status" value="1"/>
</dbReference>
<dbReference type="RefSeq" id="WP_323466724.1">
    <property type="nucleotide sequence ID" value="NZ_CP144224.1"/>
</dbReference>
<dbReference type="HAMAP" id="MF_00115">
    <property type="entry name" value="MscL"/>
    <property type="match status" value="1"/>
</dbReference>
<dbReference type="Gene3D" id="1.10.1200.120">
    <property type="entry name" value="Large-conductance mechanosensitive channel, MscL, domain 1"/>
    <property type="match status" value="1"/>
</dbReference>
<dbReference type="GO" id="GO:0005886">
    <property type="term" value="C:plasma membrane"/>
    <property type="evidence" value="ECO:0007669"/>
    <property type="project" value="UniProtKB-SubCell"/>
</dbReference>
<protein>
    <recommendedName>
        <fullName evidence="9">Large-conductance mechanosensitive channel</fullName>
    </recommendedName>
</protein>
<keyword evidence="3 9" id="KW-1003">Cell membrane</keyword>
<dbReference type="PANTHER" id="PTHR30266">
    <property type="entry name" value="MECHANOSENSITIVE CHANNEL MSCL"/>
    <property type="match status" value="1"/>
</dbReference>
<comment type="function">
    <text evidence="9">Channel that opens in response to stretch forces in the membrane lipid bilayer. May participate in the regulation of osmotic pressure changes within the cell.</text>
</comment>
<comment type="caution">
    <text evidence="9">Lacks conserved residue(s) required for the propagation of feature annotation.</text>
</comment>
<comment type="similarity">
    <text evidence="9">Belongs to the MscL family.</text>
</comment>
<proteinExistence type="inferred from homology"/>
<reference evidence="10" key="1">
    <citation type="submission" date="2023-10" db="EMBL/GenBank/DDBJ databases">
        <title>Screening of Alkalihalophilus pseudofirmusBZ-TG-HK211 and Its Alleviation of Salt Stress on Rapeseed Growth.</title>
        <authorList>
            <person name="Zhao B."/>
            <person name="Guo T."/>
        </authorList>
    </citation>
    <scope>NUCLEOTIDE SEQUENCE</scope>
    <source>
        <strain evidence="10">BZ-TG-HK211</strain>
    </source>
</reference>
<keyword evidence="7 9" id="KW-0472">Membrane</keyword>
<name>A0AAJ2NNG3_ALKPS</name>
<dbReference type="Proteomes" id="UP001285636">
    <property type="component" value="Unassembled WGS sequence"/>
</dbReference>
<evidence type="ECO:0000313" key="11">
    <source>
        <dbReference type="Proteomes" id="UP001285636"/>
    </source>
</evidence>
<comment type="subcellular location">
    <subcellularLocation>
        <location evidence="9">Cell membrane</location>
        <topology evidence="9">Multi-pass membrane protein</topology>
    </subcellularLocation>
    <subcellularLocation>
        <location evidence="1">Membrane</location>
        <topology evidence="1">Multi-pass membrane protein</topology>
    </subcellularLocation>
</comment>
<dbReference type="PRINTS" id="PR01264">
    <property type="entry name" value="MECHCHANNEL"/>
</dbReference>
<dbReference type="NCBIfam" id="TIGR00220">
    <property type="entry name" value="mscL"/>
    <property type="match status" value="1"/>
</dbReference>
<organism evidence="10 11">
    <name type="scientific">Alkalihalophilus pseudofirmus</name>
    <name type="common">Bacillus pseudofirmus</name>
    <dbReference type="NCBI Taxonomy" id="79885"/>
    <lineage>
        <taxon>Bacteria</taxon>
        <taxon>Bacillati</taxon>
        <taxon>Bacillota</taxon>
        <taxon>Bacilli</taxon>
        <taxon>Bacillales</taxon>
        <taxon>Bacillaceae</taxon>
        <taxon>Alkalihalophilus</taxon>
    </lineage>
</organism>
<gene>
    <name evidence="9 10" type="primary">mscL</name>
    <name evidence="10" type="ORF">RYX45_10430</name>
</gene>
<accession>A0AAJ2NNG3</accession>
<dbReference type="AlphaFoldDB" id="A0AAJ2NNG3"/>
<dbReference type="Pfam" id="PF01741">
    <property type="entry name" value="MscL"/>
    <property type="match status" value="1"/>
</dbReference>
<keyword evidence="2 9" id="KW-0813">Transport</keyword>
<evidence type="ECO:0000313" key="10">
    <source>
        <dbReference type="EMBL" id="MDV2885593.1"/>
    </source>
</evidence>
<dbReference type="InterPro" id="IPR037673">
    <property type="entry name" value="MSC/AndL"/>
</dbReference>
<evidence type="ECO:0000256" key="5">
    <source>
        <dbReference type="ARBA" id="ARBA00022989"/>
    </source>
</evidence>
<keyword evidence="5 9" id="KW-1133">Transmembrane helix</keyword>
<comment type="caution">
    <text evidence="10">The sequence shown here is derived from an EMBL/GenBank/DDBJ whole genome shotgun (WGS) entry which is preliminary data.</text>
</comment>
<dbReference type="EMBL" id="JAWJAY010000002">
    <property type="protein sequence ID" value="MDV2885593.1"/>
    <property type="molecule type" value="Genomic_DNA"/>
</dbReference>
<evidence type="ECO:0000256" key="8">
    <source>
        <dbReference type="ARBA" id="ARBA00023303"/>
    </source>
</evidence>
<evidence type="ECO:0000256" key="3">
    <source>
        <dbReference type="ARBA" id="ARBA00022475"/>
    </source>
</evidence>
<evidence type="ECO:0000256" key="7">
    <source>
        <dbReference type="ARBA" id="ARBA00023136"/>
    </source>
</evidence>
<evidence type="ECO:0000256" key="6">
    <source>
        <dbReference type="ARBA" id="ARBA00023065"/>
    </source>
</evidence>
<dbReference type="InterPro" id="IPR036019">
    <property type="entry name" value="MscL_channel"/>
</dbReference>
<keyword evidence="8 9" id="KW-0407">Ion channel</keyword>
<dbReference type="InterPro" id="IPR001185">
    <property type="entry name" value="MS_channel"/>
</dbReference>
<evidence type="ECO:0000256" key="1">
    <source>
        <dbReference type="ARBA" id="ARBA00004141"/>
    </source>
</evidence>